<dbReference type="InterPro" id="IPR042203">
    <property type="entry name" value="Leu/Phe-tRNA_Trfase_C"/>
</dbReference>
<evidence type="ECO:0000256" key="3">
    <source>
        <dbReference type="ARBA" id="ARBA00022679"/>
    </source>
</evidence>
<evidence type="ECO:0000256" key="2">
    <source>
        <dbReference type="ARBA" id="ARBA00022490"/>
    </source>
</evidence>
<evidence type="ECO:0000256" key="12">
    <source>
        <dbReference type="ARBA" id="ARBA00077136"/>
    </source>
</evidence>
<dbReference type="RefSeq" id="WP_148816074.1">
    <property type="nucleotide sequence ID" value="NZ_CP043046.1"/>
</dbReference>
<dbReference type="KEGG" id="pacr:FXN63_15160"/>
<dbReference type="AlphaFoldDB" id="A0A5C0B335"/>
<evidence type="ECO:0000313" key="17">
    <source>
        <dbReference type="Proteomes" id="UP000325161"/>
    </source>
</evidence>
<evidence type="ECO:0000313" key="16">
    <source>
        <dbReference type="EMBL" id="QEI07027.1"/>
    </source>
</evidence>
<gene>
    <name evidence="15" type="primary">aat</name>
    <name evidence="16" type="ORF">FXN63_15160</name>
</gene>
<evidence type="ECO:0000256" key="13">
    <source>
        <dbReference type="ARBA" id="ARBA00077165"/>
    </source>
</evidence>
<sequence>MRMPVVLDTDTPFPPVETALTEPAGLLAIGGDLSLTRLRSAYRQGIFPWYAPGEPLLWWSPDPRMVLFTDRFAPSHSLRKTLRRLAREEAEGSTRVQVKVDTAFDAVMLACASPRDGQAGSWITREMRAAYGAWHRAGTAHSIETWIDGELAGGLYGIGIGHTFFGESMFTRATDASKIALAYLVGFLRQHGVPMIDCQQDTQHLGFLGGCTIPRSEFRRRIVEFQDMPELPWQRGVLSAAGTLLPESDTMNRPMA</sequence>
<comment type="subcellular location">
    <subcellularLocation>
        <location evidence="1 15">Cytoplasm</location>
    </subcellularLocation>
</comment>
<dbReference type="Proteomes" id="UP000325161">
    <property type="component" value="Chromosome"/>
</dbReference>
<dbReference type="OrthoDB" id="9790282at2"/>
<dbReference type="SUPFAM" id="SSF55729">
    <property type="entry name" value="Acyl-CoA N-acyltransferases (Nat)"/>
    <property type="match status" value="1"/>
</dbReference>
<organism evidence="16 17">
    <name type="scientific">Pigmentiphaga aceris</name>
    <dbReference type="NCBI Taxonomy" id="1940612"/>
    <lineage>
        <taxon>Bacteria</taxon>
        <taxon>Pseudomonadati</taxon>
        <taxon>Pseudomonadota</taxon>
        <taxon>Betaproteobacteria</taxon>
        <taxon>Burkholderiales</taxon>
        <taxon>Alcaligenaceae</taxon>
        <taxon>Pigmentiphaga</taxon>
    </lineage>
</organism>
<evidence type="ECO:0000256" key="1">
    <source>
        <dbReference type="ARBA" id="ARBA00004496"/>
    </source>
</evidence>
<dbReference type="EC" id="2.3.2.6" evidence="10 15"/>
<dbReference type="FunFam" id="3.30.70.3550:FF:000001">
    <property type="entry name" value="Leucyl/phenylalanyl-tRNA--protein transferase"/>
    <property type="match status" value="1"/>
</dbReference>
<dbReference type="InterPro" id="IPR016181">
    <property type="entry name" value="Acyl_CoA_acyltransferase"/>
</dbReference>
<evidence type="ECO:0000256" key="5">
    <source>
        <dbReference type="ARBA" id="ARBA00050607"/>
    </source>
</evidence>
<comment type="function">
    <text evidence="8 15">Functions in the N-end rule pathway of protein degradation where it conjugates Leu, Phe and, less efficiently, Met from aminoacyl-tRNAs to the N-termini of proteins containing an N-terminal arginine or lysine.</text>
</comment>
<keyword evidence="3 15" id="KW-0808">Transferase</keyword>
<reference evidence="16 17" key="1">
    <citation type="submission" date="2019-08" db="EMBL/GenBank/DDBJ databases">
        <title>Amphibian skin-associated Pigmentiphaga: genome sequence and occurrence across geography and hosts.</title>
        <authorList>
            <person name="Bletz M.C."/>
            <person name="Bunk B."/>
            <person name="Sproeer C."/>
            <person name="Biwer P."/>
            <person name="Reiter S."/>
            <person name="Rabemananjara F.C.E."/>
            <person name="Schulz S."/>
            <person name="Overmann J."/>
            <person name="Vences M."/>
        </authorList>
    </citation>
    <scope>NUCLEOTIDE SEQUENCE [LARGE SCALE GENOMIC DNA]</scope>
    <source>
        <strain evidence="16 17">Mada1488</strain>
    </source>
</reference>
<dbReference type="Gene3D" id="3.30.70.3550">
    <property type="entry name" value="Leucyl/phenylalanyl-tRNA-protein transferase, N-terminal domain"/>
    <property type="match status" value="1"/>
</dbReference>
<comment type="catalytic activity">
    <reaction evidence="7 15">
        <text>N-terminal L-lysyl-[protein] + L-leucyl-tRNA(Leu) = N-terminal L-leucyl-L-lysyl-[protein] + tRNA(Leu) + H(+)</text>
        <dbReference type="Rhea" id="RHEA:12340"/>
        <dbReference type="Rhea" id="RHEA-COMP:9613"/>
        <dbReference type="Rhea" id="RHEA-COMP:9622"/>
        <dbReference type="Rhea" id="RHEA-COMP:12670"/>
        <dbReference type="Rhea" id="RHEA-COMP:12671"/>
        <dbReference type="ChEBI" id="CHEBI:15378"/>
        <dbReference type="ChEBI" id="CHEBI:65249"/>
        <dbReference type="ChEBI" id="CHEBI:78442"/>
        <dbReference type="ChEBI" id="CHEBI:78494"/>
        <dbReference type="ChEBI" id="CHEBI:133043"/>
        <dbReference type="EC" id="2.3.2.6"/>
    </reaction>
</comment>
<protein>
    <recommendedName>
        <fullName evidence="11 15">Leucyl/phenylalanyl-tRNA--protein transferase</fullName>
        <ecNumber evidence="10 15">2.3.2.6</ecNumber>
    </recommendedName>
    <alternativeName>
        <fullName evidence="12 15">L/F-transferase</fullName>
    </alternativeName>
    <alternativeName>
        <fullName evidence="13 15">Leucyltransferase</fullName>
    </alternativeName>
    <alternativeName>
        <fullName evidence="14 15">Phenyalanyltransferase</fullName>
    </alternativeName>
</protein>
<evidence type="ECO:0000256" key="7">
    <source>
        <dbReference type="ARBA" id="ARBA00051538"/>
    </source>
</evidence>
<dbReference type="GO" id="GO:0008914">
    <property type="term" value="F:leucyl-tRNA--protein transferase activity"/>
    <property type="evidence" value="ECO:0007669"/>
    <property type="project" value="UniProtKB-UniRule"/>
</dbReference>
<dbReference type="PANTHER" id="PTHR30098">
    <property type="entry name" value="LEUCYL/PHENYLALANYL-TRNA--PROTEIN TRANSFERASE"/>
    <property type="match status" value="1"/>
</dbReference>
<keyword evidence="4 15" id="KW-0012">Acyltransferase</keyword>
<keyword evidence="2 15" id="KW-0963">Cytoplasm</keyword>
<dbReference type="InterPro" id="IPR004616">
    <property type="entry name" value="Leu/Phe-tRNA_Trfase"/>
</dbReference>
<dbReference type="NCBIfam" id="TIGR00667">
    <property type="entry name" value="aat"/>
    <property type="match status" value="1"/>
</dbReference>
<evidence type="ECO:0000256" key="15">
    <source>
        <dbReference type="HAMAP-Rule" id="MF_00688"/>
    </source>
</evidence>
<name>A0A5C0B335_9BURK</name>
<dbReference type="Pfam" id="PF03588">
    <property type="entry name" value="Leu_Phe_trans"/>
    <property type="match status" value="1"/>
</dbReference>
<dbReference type="GO" id="GO:0005737">
    <property type="term" value="C:cytoplasm"/>
    <property type="evidence" value="ECO:0007669"/>
    <property type="project" value="UniProtKB-SubCell"/>
</dbReference>
<evidence type="ECO:0000256" key="11">
    <source>
        <dbReference type="ARBA" id="ARBA00074372"/>
    </source>
</evidence>
<dbReference type="GO" id="GO:0030163">
    <property type="term" value="P:protein catabolic process"/>
    <property type="evidence" value="ECO:0007669"/>
    <property type="project" value="UniProtKB-UniRule"/>
</dbReference>
<dbReference type="Gene3D" id="3.40.630.70">
    <property type="entry name" value="Leucyl/phenylalanyl-tRNA-protein transferase, C-terminal domain"/>
    <property type="match status" value="1"/>
</dbReference>
<dbReference type="PANTHER" id="PTHR30098:SF2">
    <property type="entry name" value="LEUCYL_PHENYLALANYL-TRNA--PROTEIN TRANSFERASE"/>
    <property type="match status" value="1"/>
</dbReference>
<accession>A0A5C0B335</accession>
<evidence type="ECO:0000256" key="14">
    <source>
        <dbReference type="ARBA" id="ARBA00083640"/>
    </source>
</evidence>
<evidence type="ECO:0000256" key="6">
    <source>
        <dbReference type="ARBA" id="ARBA00050652"/>
    </source>
</evidence>
<comment type="catalytic activity">
    <reaction evidence="5 15">
        <text>L-phenylalanyl-tRNA(Phe) + an N-terminal L-alpha-aminoacyl-[protein] = an N-terminal L-phenylalanyl-L-alpha-aminoacyl-[protein] + tRNA(Phe)</text>
        <dbReference type="Rhea" id="RHEA:43632"/>
        <dbReference type="Rhea" id="RHEA-COMP:9668"/>
        <dbReference type="Rhea" id="RHEA-COMP:9699"/>
        <dbReference type="Rhea" id="RHEA-COMP:10636"/>
        <dbReference type="Rhea" id="RHEA-COMP:10637"/>
        <dbReference type="ChEBI" id="CHEBI:78442"/>
        <dbReference type="ChEBI" id="CHEBI:78531"/>
        <dbReference type="ChEBI" id="CHEBI:78597"/>
        <dbReference type="ChEBI" id="CHEBI:83561"/>
        <dbReference type="EC" id="2.3.2.6"/>
    </reaction>
</comment>
<evidence type="ECO:0000256" key="10">
    <source>
        <dbReference type="ARBA" id="ARBA00066767"/>
    </source>
</evidence>
<dbReference type="HAMAP" id="MF_00688">
    <property type="entry name" value="Leu_Phe_trans"/>
    <property type="match status" value="1"/>
</dbReference>
<evidence type="ECO:0000256" key="4">
    <source>
        <dbReference type="ARBA" id="ARBA00023315"/>
    </source>
</evidence>
<evidence type="ECO:0000256" key="9">
    <source>
        <dbReference type="ARBA" id="ARBA00061535"/>
    </source>
</evidence>
<comment type="catalytic activity">
    <reaction evidence="6 15">
        <text>N-terminal L-arginyl-[protein] + L-leucyl-tRNA(Leu) = N-terminal L-leucyl-L-arginyl-[protein] + tRNA(Leu) + H(+)</text>
        <dbReference type="Rhea" id="RHEA:50416"/>
        <dbReference type="Rhea" id="RHEA-COMP:9613"/>
        <dbReference type="Rhea" id="RHEA-COMP:9622"/>
        <dbReference type="Rhea" id="RHEA-COMP:12672"/>
        <dbReference type="Rhea" id="RHEA-COMP:12673"/>
        <dbReference type="ChEBI" id="CHEBI:15378"/>
        <dbReference type="ChEBI" id="CHEBI:64719"/>
        <dbReference type="ChEBI" id="CHEBI:78442"/>
        <dbReference type="ChEBI" id="CHEBI:78494"/>
        <dbReference type="ChEBI" id="CHEBI:133044"/>
        <dbReference type="EC" id="2.3.2.6"/>
    </reaction>
</comment>
<dbReference type="EMBL" id="CP043046">
    <property type="protein sequence ID" value="QEI07027.1"/>
    <property type="molecule type" value="Genomic_DNA"/>
</dbReference>
<proteinExistence type="inferred from homology"/>
<evidence type="ECO:0000256" key="8">
    <source>
        <dbReference type="ARBA" id="ARBA00054043"/>
    </source>
</evidence>
<keyword evidence="17" id="KW-1185">Reference proteome</keyword>
<dbReference type="InterPro" id="IPR042221">
    <property type="entry name" value="Leu/Phe-tRNA_Trfase_N"/>
</dbReference>
<comment type="similarity">
    <text evidence="9 15">Belongs to the L/F-transferase family.</text>
</comment>